<dbReference type="WBParaSite" id="jg19463">
    <property type="protein sequence ID" value="jg19463"/>
    <property type="gene ID" value="jg19463"/>
</dbReference>
<dbReference type="AlphaFoldDB" id="A0A915DHC3"/>
<accession>A0A915DHC3</accession>
<evidence type="ECO:0000313" key="3">
    <source>
        <dbReference type="WBParaSite" id="jg19463"/>
    </source>
</evidence>
<name>A0A915DHC3_9BILA</name>
<dbReference type="Proteomes" id="UP000887574">
    <property type="component" value="Unplaced"/>
</dbReference>
<reference evidence="3" key="1">
    <citation type="submission" date="2022-11" db="UniProtKB">
        <authorList>
            <consortium name="WormBaseParasite"/>
        </authorList>
    </citation>
    <scope>IDENTIFICATION</scope>
</reference>
<sequence length="226" mass="25527">MFFIQIVLLEKQQILAEHHEEKPFKTLQHTHFYKSLPTTSFATSSNHLSAFTTTKNPIEPQPAYSSRQFHNSHQHIYLFILVLLCLLSPTLSGTNSARSCKDHYLSGHNSLSSHLPLPLSQGDDAQEVFWVDCQFPPPSSQQSSHLSVVTVIHNGVEQWHWLGDESAKKTVGYQISNWQYLRSIMSESDGCAQELLIKWPPVSATGPYSAPSSWAEPIVSKNKKRD</sequence>
<feature type="region of interest" description="Disordered" evidence="1">
    <location>
        <begin position="206"/>
        <end position="226"/>
    </location>
</feature>
<protein>
    <submittedName>
        <fullName evidence="3">Uncharacterized protein</fullName>
    </submittedName>
</protein>
<proteinExistence type="predicted"/>
<organism evidence="2 3">
    <name type="scientific">Ditylenchus dipsaci</name>
    <dbReference type="NCBI Taxonomy" id="166011"/>
    <lineage>
        <taxon>Eukaryota</taxon>
        <taxon>Metazoa</taxon>
        <taxon>Ecdysozoa</taxon>
        <taxon>Nematoda</taxon>
        <taxon>Chromadorea</taxon>
        <taxon>Rhabditida</taxon>
        <taxon>Tylenchina</taxon>
        <taxon>Tylenchomorpha</taxon>
        <taxon>Sphaerularioidea</taxon>
        <taxon>Anguinidae</taxon>
        <taxon>Anguininae</taxon>
        <taxon>Ditylenchus</taxon>
    </lineage>
</organism>
<evidence type="ECO:0000313" key="2">
    <source>
        <dbReference type="Proteomes" id="UP000887574"/>
    </source>
</evidence>
<keyword evidence="2" id="KW-1185">Reference proteome</keyword>
<evidence type="ECO:0000256" key="1">
    <source>
        <dbReference type="SAM" id="MobiDB-lite"/>
    </source>
</evidence>